<keyword evidence="3" id="KW-1185">Reference proteome</keyword>
<keyword evidence="1" id="KW-1133">Transmembrane helix</keyword>
<evidence type="ECO:0000313" key="2">
    <source>
        <dbReference type="EMBL" id="SFK62928.1"/>
    </source>
</evidence>
<dbReference type="AlphaFoldDB" id="A0A1I4B238"/>
<dbReference type="Pfam" id="PF23933">
    <property type="entry name" value="DUF7269"/>
    <property type="match status" value="1"/>
</dbReference>
<proteinExistence type="predicted"/>
<evidence type="ECO:0000313" key="3">
    <source>
        <dbReference type="Proteomes" id="UP000199607"/>
    </source>
</evidence>
<name>A0A1I4B238_9EURY</name>
<keyword evidence="1" id="KW-0812">Transmembrane</keyword>
<accession>A0A1I4B238</accession>
<feature type="transmembrane region" description="Helical" evidence="1">
    <location>
        <begin position="51"/>
        <end position="69"/>
    </location>
</feature>
<dbReference type="EMBL" id="FOTC01000001">
    <property type="protein sequence ID" value="SFK62928.1"/>
    <property type="molecule type" value="Genomic_DNA"/>
</dbReference>
<dbReference type="Proteomes" id="UP000199607">
    <property type="component" value="Unassembled WGS sequence"/>
</dbReference>
<dbReference type="InterPro" id="IPR055693">
    <property type="entry name" value="DUF7269"/>
</dbReference>
<organism evidence="2 3">
    <name type="scientific">Halogranum rubrum</name>
    <dbReference type="NCBI Taxonomy" id="553466"/>
    <lineage>
        <taxon>Archaea</taxon>
        <taxon>Methanobacteriati</taxon>
        <taxon>Methanobacteriota</taxon>
        <taxon>Stenosarchaea group</taxon>
        <taxon>Halobacteria</taxon>
        <taxon>Halobacteriales</taxon>
        <taxon>Haloferacaceae</taxon>
    </lineage>
</organism>
<evidence type="ECO:0000256" key="1">
    <source>
        <dbReference type="SAM" id="Phobius"/>
    </source>
</evidence>
<gene>
    <name evidence="2" type="ORF">SAMN04487950_0260</name>
</gene>
<protein>
    <submittedName>
        <fullName evidence="2">Uncharacterized protein</fullName>
    </submittedName>
</protein>
<reference evidence="3" key="1">
    <citation type="submission" date="2016-10" db="EMBL/GenBank/DDBJ databases">
        <authorList>
            <person name="Varghese N."/>
            <person name="Submissions S."/>
        </authorList>
    </citation>
    <scope>NUCLEOTIDE SEQUENCE [LARGE SCALE GENOMIC DNA]</scope>
    <source>
        <strain evidence="3">CGMCC 1.7738</strain>
    </source>
</reference>
<keyword evidence="1" id="KW-0472">Membrane</keyword>
<sequence>MNGRVGWKALVFGALGVFVTLVSAAFAVAPEAAVGSPLGSVADTVADADTEQLLLVVAAVVGLVGLWTARNHTRTDPDDAFDTLTESPPEAVSVDGDVVAGRQLDEQFATVAAGNASIHDARVLSTLRSTAVDVLSLRSDVDDATRAVACGRWTDDTVAAAMLAGPDGPRPSLWSRVRLWLDPVAERERRLRRTVEAIETALDDRSESTGGRP</sequence>
<dbReference type="RefSeq" id="WP_143085646.1">
    <property type="nucleotide sequence ID" value="NZ_FOTC01000001.1"/>
</dbReference>
<dbReference type="STRING" id="553466.SAMN04487950_0260"/>